<dbReference type="NCBIfam" id="TIGR04183">
    <property type="entry name" value="Por_Secre_tail"/>
    <property type="match status" value="1"/>
</dbReference>
<evidence type="ECO:0000313" key="5">
    <source>
        <dbReference type="EMBL" id="MFD2698448.1"/>
    </source>
</evidence>
<evidence type="ECO:0000259" key="3">
    <source>
        <dbReference type="Pfam" id="PF18942"/>
    </source>
</evidence>
<dbReference type="EMBL" id="JBHULZ010000041">
    <property type="protein sequence ID" value="MFD2698448.1"/>
    <property type="molecule type" value="Genomic_DNA"/>
</dbReference>
<feature type="signal peptide" evidence="2">
    <location>
        <begin position="1"/>
        <end position="19"/>
    </location>
</feature>
<sequence>MQKITFLTFMLLTGLFSFAQGPIITMISDGDCSGGNPKVLEIYAQGTVDFSLYSLENQTNANTTWGNALNLASLGTLTDAFAYVYADDPSFATEFPSATNTFATTASVMSFNGDDRIRLVLDSNPGVSVDEYGVDSQDGTGEVWEYKDGYAKRKSGTTAGTFAAADWDFYNGALDGLGTCQGGATFESIIGLGTYTTAGTPCPLSFTITDVSCDAKTSGTDTYTVTASFSGGGTETYTLSLNEGTLGGDDANTQATGTVTISGITEGTDLNYTITSANCNISGTITSPTCDPSTPVADLATLRTQTLNEKYILTGEAVLTMQQSFRGQKYIQDATAAILIDDNNGVITTTYNIGDGITGIEGTLTEFGGIMQFVPETDPGAATSTGNSVAPQILSISAYNANPEMYESELIAFQNVTITEADGTATFATGTNYTLNDGNDNTVLRTNFYSADYIGTVIAGQYQNVVGIASSYDDGTNVTAQIFPRSSNDFNAALSTQSVELLSKINMYPNPANGSVVNFEYRDLNEVEVSIYTILGEQIFKANNAIKTIDVSNFAAGMYLVQIKADGNTVTQKLIVE</sequence>
<protein>
    <submittedName>
        <fullName evidence="5">T9SS type A sorting domain-containing protein</fullName>
    </submittedName>
</protein>
<dbReference type="Pfam" id="PF18942">
    <property type="entry name" value="DUF5689"/>
    <property type="match status" value="1"/>
</dbReference>
<dbReference type="Proteomes" id="UP001597357">
    <property type="component" value="Unassembled WGS sequence"/>
</dbReference>
<gene>
    <name evidence="5" type="ORF">ACFSQ0_10625</name>
</gene>
<dbReference type="InterPro" id="IPR043744">
    <property type="entry name" value="DUF5689"/>
</dbReference>
<dbReference type="RefSeq" id="WP_379048022.1">
    <property type="nucleotide sequence ID" value="NZ_JBHULZ010000041.1"/>
</dbReference>
<evidence type="ECO:0000313" key="6">
    <source>
        <dbReference type="Proteomes" id="UP001597357"/>
    </source>
</evidence>
<evidence type="ECO:0000256" key="2">
    <source>
        <dbReference type="SAM" id="SignalP"/>
    </source>
</evidence>
<dbReference type="InterPro" id="IPR026444">
    <property type="entry name" value="Secre_tail"/>
</dbReference>
<proteinExistence type="predicted"/>
<evidence type="ECO:0000259" key="4">
    <source>
        <dbReference type="Pfam" id="PF18962"/>
    </source>
</evidence>
<reference evidence="6" key="1">
    <citation type="journal article" date="2019" name="Int. J. Syst. Evol. Microbiol.">
        <title>The Global Catalogue of Microorganisms (GCM) 10K type strain sequencing project: providing services to taxonomists for standard genome sequencing and annotation.</title>
        <authorList>
            <consortium name="The Broad Institute Genomics Platform"/>
            <consortium name="The Broad Institute Genome Sequencing Center for Infectious Disease"/>
            <person name="Wu L."/>
            <person name="Ma J."/>
        </authorList>
    </citation>
    <scope>NUCLEOTIDE SEQUENCE [LARGE SCALE GENOMIC DNA]</scope>
    <source>
        <strain evidence="6">KCTC 42255</strain>
    </source>
</reference>
<keyword evidence="6" id="KW-1185">Reference proteome</keyword>
<feature type="domain" description="DUF5689" evidence="3">
    <location>
        <begin position="324"/>
        <end position="489"/>
    </location>
</feature>
<comment type="caution">
    <text evidence="5">The sequence shown here is derived from an EMBL/GenBank/DDBJ whole genome shotgun (WGS) entry which is preliminary data.</text>
</comment>
<evidence type="ECO:0000256" key="1">
    <source>
        <dbReference type="ARBA" id="ARBA00022729"/>
    </source>
</evidence>
<accession>A0ABW5SF77</accession>
<dbReference type="Pfam" id="PF18962">
    <property type="entry name" value="Por_Secre_tail"/>
    <property type="match status" value="1"/>
</dbReference>
<feature type="domain" description="Secretion system C-terminal sorting" evidence="4">
    <location>
        <begin position="507"/>
        <end position="576"/>
    </location>
</feature>
<feature type="chain" id="PRO_5046637258" evidence="2">
    <location>
        <begin position="20"/>
        <end position="577"/>
    </location>
</feature>
<name>A0ABW5SF77_9FLAO</name>
<keyword evidence="1 2" id="KW-0732">Signal</keyword>
<organism evidence="5 6">
    <name type="scientific">Mesonia sediminis</name>
    <dbReference type="NCBI Taxonomy" id="1703946"/>
    <lineage>
        <taxon>Bacteria</taxon>
        <taxon>Pseudomonadati</taxon>
        <taxon>Bacteroidota</taxon>
        <taxon>Flavobacteriia</taxon>
        <taxon>Flavobacteriales</taxon>
        <taxon>Flavobacteriaceae</taxon>
        <taxon>Mesonia</taxon>
    </lineage>
</organism>